<evidence type="ECO:0000256" key="7">
    <source>
        <dbReference type="ARBA" id="ARBA00023136"/>
    </source>
</evidence>
<keyword evidence="6" id="KW-0443">Lipid metabolism</keyword>
<dbReference type="AlphaFoldDB" id="A0AA35S4L3"/>
<evidence type="ECO:0000256" key="6">
    <source>
        <dbReference type="ARBA" id="ARBA00023098"/>
    </source>
</evidence>
<gene>
    <name evidence="11" type="ORF">GBAR_LOCUS13629</name>
</gene>
<evidence type="ECO:0000256" key="3">
    <source>
        <dbReference type="ARBA" id="ARBA00022679"/>
    </source>
</evidence>
<keyword evidence="8" id="KW-0594">Phospholipid biosynthesis</keyword>
<keyword evidence="7 10" id="KW-0472">Membrane</keyword>
<dbReference type="Pfam" id="PF02660">
    <property type="entry name" value="G3P_acyltransf"/>
    <property type="match status" value="1"/>
</dbReference>
<evidence type="ECO:0000313" key="11">
    <source>
        <dbReference type="EMBL" id="CAI8023323.1"/>
    </source>
</evidence>
<dbReference type="Proteomes" id="UP001174909">
    <property type="component" value="Unassembled WGS sequence"/>
</dbReference>
<evidence type="ECO:0000256" key="8">
    <source>
        <dbReference type="ARBA" id="ARBA00023209"/>
    </source>
</evidence>
<keyword evidence="1" id="KW-1003">Cell membrane</keyword>
<keyword evidence="9" id="KW-1208">Phospholipid metabolism</keyword>
<proteinExistence type="inferred from homology"/>
<keyword evidence="12" id="KW-1185">Reference proteome</keyword>
<dbReference type="PANTHER" id="PTHR30309">
    <property type="entry name" value="INNER MEMBRANE PROTEIN YGIH"/>
    <property type="match status" value="1"/>
</dbReference>
<evidence type="ECO:0000256" key="10">
    <source>
        <dbReference type="SAM" id="Phobius"/>
    </source>
</evidence>
<evidence type="ECO:0000256" key="4">
    <source>
        <dbReference type="ARBA" id="ARBA00022692"/>
    </source>
</evidence>
<feature type="transmembrane region" description="Helical" evidence="10">
    <location>
        <begin position="175"/>
        <end position="192"/>
    </location>
</feature>
<dbReference type="PANTHER" id="PTHR30309:SF0">
    <property type="entry name" value="GLYCEROL-3-PHOSPHATE ACYLTRANSFERASE-RELATED"/>
    <property type="match status" value="1"/>
</dbReference>
<feature type="transmembrane region" description="Helical" evidence="10">
    <location>
        <begin position="116"/>
        <end position="144"/>
    </location>
</feature>
<dbReference type="GO" id="GO:0008654">
    <property type="term" value="P:phospholipid biosynthetic process"/>
    <property type="evidence" value="ECO:0007669"/>
    <property type="project" value="UniProtKB-KW"/>
</dbReference>
<dbReference type="InterPro" id="IPR003811">
    <property type="entry name" value="G3P_acylTferase_PlsY"/>
</dbReference>
<feature type="transmembrane region" description="Helical" evidence="10">
    <location>
        <begin position="12"/>
        <end position="33"/>
    </location>
</feature>
<feature type="transmembrane region" description="Helical" evidence="10">
    <location>
        <begin position="151"/>
        <end position="169"/>
    </location>
</feature>
<evidence type="ECO:0000256" key="5">
    <source>
        <dbReference type="ARBA" id="ARBA00022989"/>
    </source>
</evidence>
<evidence type="ECO:0000256" key="2">
    <source>
        <dbReference type="ARBA" id="ARBA00022516"/>
    </source>
</evidence>
<dbReference type="HAMAP" id="MF_01043">
    <property type="entry name" value="PlsY"/>
    <property type="match status" value="1"/>
</dbReference>
<dbReference type="GO" id="GO:0005886">
    <property type="term" value="C:plasma membrane"/>
    <property type="evidence" value="ECO:0007669"/>
    <property type="project" value="InterPro"/>
</dbReference>
<name>A0AA35S4L3_GEOBA</name>
<keyword evidence="4 10" id="KW-0812">Transmembrane</keyword>
<reference evidence="11" key="1">
    <citation type="submission" date="2023-03" db="EMBL/GenBank/DDBJ databases">
        <authorList>
            <person name="Steffen K."/>
            <person name="Cardenas P."/>
        </authorList>
    </citation>
    <scope>NUCLEOTIDE SEQUENCE</scope>
</reference>
<dbReference type="EMBL" id="CASHTH010002004">
    <property type="protein sequence ID" value="CAI8023323.1"/>
    <property type="molecule type" value="Genomic_DNA"/>
</dbReference>
<keyword evidence="2" id="KW-0444">Lipid biosynthesis</keyword>
<keyword evidence="11" id="KW-0012">Acyltransferase</keyword>
<dbReference type="SMART" id="SM01207">
    <property type="entry name" value="G3P_acyltransf"/>
    <property type="match status" value="1"/>
</dbReference>
<comment type="caution">
    <text evidence="11">The sequence shown here is derived from an EMBL/GenBank/DDBJ whole genome shotgun (WGS) entry which is preliminary data.</text>
</comment>
<evidence type="ECO:0000313" key="12">
    <source>
        <dbReference type="Proteomes" id="UP001174909"/>
    </source>
</evidence>
<evidence type="ECO:0000256" key="1">
    <source>
        <dbReference type="ARBA" id="ARBA00022475"/>
    </source>
</evidence>
<keyword evidence="3" id="KW-0808">Transferase</keyword>
<protein>
    <submittedName>
        <fullName evidence="11">Glycerol-3-phosphate acyltransferase</fullName>
    </submittedName>
</protein>
<keyword evidence="5 10" id="KW-1133">Transmembrane helix</keyword>
<sequence length="246" mass="26350">MLPEELINLTPRLLAAIVVGYLLGSIPFAYLVARLKGVDIFATGSRRAGTANVFWHVGRYRGMLVFAGDVIKGSAAVVVAWMLGVPELMGVLAGSAAIAGHWKSIFTGFKGGDGMVVLVGVTVAYLSWFMLVGIAAGMVAVILFRRSPFRSSLGIIWSFASLLAFNTLYGADWAVMLSLTALALVVITHNILTHADHRPDTVLAIIDDDLLMDATPDILNEVARLNEDQILNQIIPPDEKSGDAVC</sequence>
<evidence type="ECO:0000256" key="9">
    <source>
        <dbReference type="ARBA" id="ARBA00023264"/>
    </source>
</evidence>
<organism evidence="11 12">
    <name type="scientific">Geodia barretti</name>
    <name type="common">Barrett's horny sponge</name>
    <dbReference type="NCBI Taxonomy" id="519541"/>
    <lineage>
        <taxon>Eukaryota</taxon>
        <taxon>Metazoa</taxon>
        <taxon>Porifera</taxon>
        <taxon>Demospongiae</taxon>
        <taxon>Heteroscleromorpha</taxon>
        <taxon>Tetractinellida</taxon>
        <taxon>Astrophorina</taxon>
        <taxon>Geodiidae</taxon>
        <taxon>Geodia</taxon>
    </lineage>
</organism>
<accession>A0AA35S4L3</accession>
<dbReference type="GO" id="GO:0043772">
    <property type="term" value="F:acyl-phosphate glycerol-3-phosphate acyltransferase activity"/>
    <property type="evidence" value="ECO:0007669"/>
    <property type="project" value="InterPro"/>
</dbReference>